<feature type="domain" description="UspA" evidence="2">
    <location>
        <begin position="3"/>
        <end position="139"/>
    </location>
</feature>
<dbReference type="PRINTS" id="PR01438">
    <property type="entry name" value="UNVRSLSTRESS"/>
</dbReference>
<keyword evidence="4" id="KW-1185">Reference proteome</keyword>
<sequence length="300" mass="31317">MHSPLVVGVDGSESSLRALDWALAEAARHDLPLRLVHASLWERYEGIRPSFAAERPTDQVMAEHIVASCAERAHARDPGVRVSADIVPEDPVSALLRAGQEAFAVVTGSRGRGALPGLLLGSVGLGVAAHASCPVFVVRGDRDSEAGDAGGAAEPRPRGRVVVGVGEPSDGTSAVRFALGEAEARGCPLQAVRAWRHAVHHRPGEEAAAGGGAQAEEARAAQLLSDVLRAAEADRGRTEVRRAVVEGATHRVLLAVSADADLVVVGALRRHGRVGLQLGRVAHVLLHHAECPVAIVPRRA</sequence>
<dbReference type="EMBL" id="SRID01000041">
    <property type="protein sequence ID" value="TGB15206.1"/>
    <property type="molecule type" value="Genomic_DNA"/>
</dbReference>
<dbReference type="AlphaFoldDB" id="A0A4Z0HAE2"/>
<dbReference type="PANTHER" id="PTHR46553">
    <property type="entry name" value="ADENINE NUCLEOTIDE ALPHA HYDROLASES-LIKE SUPERFAMILY PROTEIN"/>
    <property type="match status" value="1"/>
</dbReference>
<gene>
    <name evidence="3" type="ORF">E4099_07175</name>
</gene>
<name>A0A4Z0HAE2_9ACTN</name>
<dbReference type="InterPro" id="IPR006016">
    <property type="entry name" value="UspA"/>
</dbReference>
<accession>A0A4Z0HAE2</accession>
<dbReference type="Gene3D" id="3.40.50.620">
    <property type="entry name" value="HUPs"/>
    <property type="match status" value="2"/>
</dbReference>
<evidence type="ECO:0000313" key="4">
    <source>
        <dbReference type="Proteomes" id="UP000297948"/>
    </source>
</evidence>
<dbReference type="SUPFAM" id="SSF52402">
    <property type="entry name" value="Adenine nucleotide alpha hydrolases-like"/>
    <property type="match status" value="2"/>
</dbReference>
<dbReference type="Proteomes" id="UP000297948">
    <property type="component" value="Unassembled WGS sequence"/>
</dbReference>
<dbReference type="InterPro" id="IPR006015">
    <property type="entry name" value="Universal_stress_UspA"/>
</dbReference>
<evidence type="ECO:0000313" key="3">
    <source>
        <dbReference type="EMBL" id="TGB15206.1"/>
    </source>
</evidence>
<evidence type="ECO:0000259" key="2">
    <source>
        <dbReference type="Pfam" id="PF00582"/>
    </source>
</evidence>
<reference evidence="3 4" key="1">
    <citation type="submission" date="2019-03" db="EMBL/GenBank/DDBJ databases">
        <authorList>
            <person name="Gonzalez-Pimentel J.L."/>
        </authorList>
    </citation>
    <scope>NUCLEOTIDE SEQUENCE [LARGE SCALE GENOMIC DNA]</scope>
    <source>
        <strain evidence="3 4">JCM 31289</strain>
    </source>
</reference>
<dbReference type="InterPro" id="IPR014729">
    <property type="entry name" value="Rossmann-like_a/b/a_fold"/>
</dbReference>
<organism evidence="3 4">
    <name type="scientific">Streptomyces palmae</name>
    <dbReference type="NCBI Taxonomy" id="1701085"/>
    <lineage>
        <taxon>Bacteria</taxon>
        <taxon>Bacillati</taxon>
        <taxon>Actinomycetota</taxon>
        <taxon>Actinomycetes</taxon>
        <taxon>Kitasatosporales</taxon>
        <taxon>Streptomycetaceae</taxon>
        <taxon>Streptomyces</taxon>
    </lineage>
</organism>
<proteinExistence type="inferred from homology"/>
<dbReference type="OrthoDB" id="3174546at2"/>
<comment type="similarity">
    <text evidence="1">Belongs to the universal stress protein A family.</text>
</comment>
<comment type="caution">
    <text evidence="3">The sequence shown here is derived from an EMBL/GenBank/DDBJ whole genome shotgun (WGS) entry which is preliminary data.</text>
</comment>
<feature type="domain" description="UspA" evidence="2">
    <location>
        <begin position="159"/>
        <end position="297"/>
    </location>
</feature>
<dbReference type="Pfam" id="PF00582">
    <property type="entry name" value="Usp"/>
    <property type="match status" value="2"/>
</dbReference>
<protein>
    <submittedName>
        <fullName evidence="3">Universal stress protein</fullName>
    </submittedName>
</protein>
<dbReference type="PANTHER" id="PTHR46553:SF3">
    <property type="entry name" value="ADENINE NUCLEOTIDE ALPHA HYDROLASES-LIKE SUPERFAMILY PROTEIN"/>
    <property type="match status" value="1"/>
</dbReference>
<evidence type="ECO:0000256" key="1">
    <source>
        <dbReference type="ARBA" id="ARBA00008791"/>
    </source>
</evidence>